<dbReference type="EMBL" id="CP054580">
    <property type="protein sequence ID" value="QKS23803.1"/>
    <property type="molecule type" value="Genomic_DNA"/>
</dbReference>
<gene>
    <name evidence="1" type="ORF">FX987_01570</name>
</gene>
<sequence>MDKDQFVAILNRNGTLHDKDLEGIEFNWRAENEAALSVSAAMPGIGFLSVKQRLNAFFAACRHFDKLIDERGLTEE</sequence>
<accession>A0AAP9NKH3</accession>
<organism evidence="1 2">
    <name type="scientific">Vreelandella titanicae</name>
    <dbReference type="NCBI Taxonomy" id="664683"/>
    <lineage>
        <taxon>Bacteria</taxon>
        <taxon>Pseudomonadati</taxon>
        <taxon>Pseudomonadota</taxon>
        <taxon>Gammaproteobacteria</taxon>
        <taxon>Oceanospirillales</taxon>
        <taxon>Halomonadaceae</taxon>
        <taxon>Vreelandella</taxon>
    </lineage>
</organism>
<reference evidence="1 2" key="1">
    <citation type="submission" date="2019-12" db="EMBL/GenBank/DDBJ databases">
        <title>Genome sequencing and assembly of endphytes of Porphyra tenera.</title>
        <authorList>
            <person name="Park J.M."/>
            <person name="Shin R."/>
            <person name="Jo S.H."/>
        </authorList>
    </citation>
    <scope>NUCLEOTIDE SEQUENCE [LARGE SCALE GENOMIC DNA]</scope>
    <source>
        <strain evidence="1 2">GPM3</strain>
    </source>
</reference>
<name>A0AAP9NKH3_9GAMM</name>
<evidence type="ECO:0000313" key="2">
    <source>
        <dbReference type="Proteomes" id="UP000509761"/>
    </source>
</evidence>
<dbReference type="AlphaFoldDB" id="A0AAP9NKH3"/>
<proteinExistence type="predicted"/>
<dbReference type="Proteomes" id="UP000509761">
    <property type="component" value="Chromosome"/>
</dbReference>
<keyword evidence="2" id="KW-1185">Reference proteome</keyword>
<protein>
    <submittedName>
        <fullName evidence="1">Uncharacterized protein</fullName>
    </submittedName>
</protein>
<dbReference type="RefSeq" id="WP_022523195.1">
    <property type="nucleotide sequence ID" value="NZ_CP054580.1"/>
</dbReference>
<evidence type="ECO:0000313" key="1">
    <source>
        <dbReference type="EMBL" id="QKS23803.1"/>
    </source>
</evidence>